<reference evidence="2" key="1">
    <citation type="submission" date="2021-02" db="EMBL/GenBank/DDBJ databases">
        <title>Genome sequence Cadophora malorum strain M34.</title>
        <authorList>
            <person name="Stefanovic E."/>
            <person name="Vu D."/>
            <person name="Scully C."/>
            <person name="Dijksterhuis J."/>
            <person name="Roader J."/>
            <person name="Houbraken J."/>
        </authorList>
    </citation>
    <scope>NUCLEOTIDE SEQUENCE</scope>
    <source>
        <strain evidence="2">M34</strain>
    </source>
</reference>
<feature type="compositionally biased region" description="Basic and acidic residues" evidence="1">
    <location>
        <begin position="15"/>
        <end position="32"/>
    </location>
</feature>
<dbReference type="EMBL" id="JAFJYH010000057">
    <property type="protein sequence ID" value="KAG4421944.1"/>
    <property type="molecule type" value="Genomic_DNA"/>
</dbReference>
<organism evidence="2 3">
    <name type="scientific">Cadophora malorum</name>
    <dbReference type="NCBI Taxonomy" id="108018"/>
    <lineage>
        <taxon>Eukaryota</taxon>
        <taxon>Fungi</taxon>
        <taxon>Dikarya</taxon>
        <taxon>Ascomycota</taxon>
        <taxon>Pezizomycotina</taxon>
        <taxon>Leotiomycetes</taxon>
        <taxon>Helotiales</taxon>
        <taxon>Ploettnerulaceae</taxon>
        <taxon>Cadophora</taxon>
    </lineage>
</organism>
<evidence type="ECO:0000256" key="1">
    <source>
        <dbReference type="SAM" id="MobiDB-lite"/>
    </source>
</evidence>
<evidence type="ECO:0000313" key="3">
    <source>
        <dbReference type="Proteomes" id="UP000664132"/>
    </source>
</evidence>
<dbReference type="OrthoDB" id="194358at2759"/>
<name>A0A8H8BRQ8_9HELO</name>
<feature type="region of interest" description="Disordered" evidence="1">
    <location>
        <begin position="1"/>
        <end position="48"/>
    </location>
</feature>
<comment type="caution">
    <text evidence="2">The sequence shown here is derived from an EMBL/GenBank/DDBJ whole genome shotgun (WGS) entry which is preliminary data.</text>
</comment>
<dbReference type="Proteomes" id="UP000664132">
    <property type="component" value="Unassembled WGS sequence"/>
</dbReference>
<proteinExistence type="predicted"/>
<evidence type="ECO:0000313" key="2">
    <source>
        <dbReference type="EMBL" id="KAG4421944.1"/>
    </source>
</evidence>
<dbReference type="AlphaFoldDB" id="A0A8H8BRQ8"/>
<keyword evidence="3" id="KW-1185">Reference proteome</keyword>
<sequence length="479" mass="53833">MPGKESTNKTVNSLLDKEPRWLRPRTREEMNERIPALSKRRSKRKVEHINQPRKYELAGAPEDVIRCSKLDDGLASPTRAIHLPGPGQESADDLMFAEFSETPMQDLLSLIPWQTSDYGMKKPMPLPEHSIREESHLAPNASTLDVHMASIIPESKMTLNSLSVDQDWNGPSTDEELSPLSTELSTCSLKKRLTRSCSTIYLKTIARLLKAHLLSDTTTSNSSADTITGYQLPQLSAMNPQLMPLQSGHTGAQQHKVDLTQQGYHYQMLNYYLIDTFEGKVSVSQDWNFMIQEIVGVSKSLMANYRNSLDALVFLNLPLLPTYDAFGWLPSLNPKKAPSTSMKDAALPAPTELYDNRQYRVPYTSSLVDAIGPTLSTTVTRGDESSNRTPNVPQRELPVLESQSLMYSHARMLETSRLSIEDPSIQDPRGRNGLQYLAGVSLGLDISALESSKKRKRGYSDPKTSSRRLTFRYELMKQW</sequence>
<accession>A0A8H8BRQ8</accession>
<gene>
    <name evidence="2" type="ORF">IFR04_004923</name>
</gene>
<protein>
    <submittedName>
        <fullName evidence="2">Uncharacterized protein</fullName>
    </submittedName>
</protein>